<proteinExistence type="predicted"/>
<evidence type="ECO:0000256" key="1">
    <source>
        <dbReference type="SAM" id="MobiDB-lite"/>
    </source>
</evidence>
<sequence>MQCAGRSRDERRTVGAVTAVALASRFWGLGCPKIFHEVATLLYLAGRGVPRPLLGNLAGPALYTLVEVLLEGVEFFSAPHHQAYWVFALAVGVLQQLRLGSPAQHWARILLVSENLVRTSILLVLYVILEHQLGAYDSVWQFFEERSHIYVALVIPVIGVVVGFSQWTAHSHLQGVLATSALLQRYSEWFLGRELLERAVADPHSLALKRRNRALLFLDIRGFTAWSERHEPEQVVTLINRFYQCAEPFWRRAQAIKVKLSADEIMLVFADPEGAAEAARAVMAACERLLRHEGLRCGAGLHWGAVVEGMIGARGHQGYDLLGDAVNTAKRLCDAAAGGEILVSGRACERLGRRFRLSPARQLRLKGKHGGQVVRALVWDPQPVGGRGADQLKSSSGVSYGSGYSLRSREV</sequence>
<dbReference type="SMART" id="SM00044">
    <property type="entry name" value="CYCc"/>
    <property type="match status" value="1"/>
</dbReference>
<dbReference type="GO" id="GO:0006171">
    <property type="term" value="P:cAMP biosynthetic process"/>
    <property type="evidence" value="ECO:0007669"/>
    <property type="project" value="TreeGrafter"/>
</dbReference>
<dbReference type="EMBL" id="PQCO01000316">
    <property type="protein sequence ID" value="PUD98218.1"/>
    <property type="molecule type" value="Genomic_DNA"/>
</dbReference>
<dbReference type="InterPro" id="IPR001054">
    <property type="entry name" value="A/G_cyclase"/>
</dbReference>
<evidence type="ECO:0000313" key="5">
    <source>
        <dbReference type="Proteomes" id="UP000250928"/>
    </source>
</evidence>
<evidence type="ECO:0000313" key="4">
    <source>
        <dbReference type="EMBL" id="PUD98218.1"/>
    </source>
</evidence>
<protein>
    <submittedName>
        <fullName evidence="4">Adenylate/guanylate cyclase domain-containing protein</fullName>
    </submittedName>
</protein>
<evidence type="ECO:0000259" key="3">
    <source>
        <dbReference type="PROSITE" id="PS50125"/>
    </source>
</evidence>
<gene>
    <name evidence="4" type="ORF">C3L24_13150</name>
</gene>
<dbReference type="CDD" id="cd07302">
    <property type="entry name" value="CHD"/>
    <property type="match status" value="1"/>
</dbReference>
<dbReference type="PROSITE" id="PS50125">
    <property type="entry name" value="GUANYLATE_CYCLASE_2"/>
    <property type="match status" value="1"/>
</dbReference>
<dbReference type="PANTHER" id="PTHR43081:SF1">
    <property type="entry name" value="ADENYLATE CYCLASE, TERMINAL-DIFFERENTIATION SPECIFIC"/>
    <property type="match status" value="1"/>
</dbReference>
<dbReference type="Gene3D" id="3.30.70.1230">
    <property type="entry name" value="Nucleotide cyclase"/>
    <property type="match status" value="1"/>
</dbReference>
<dbReference type="GO" id="GO:0035556">
    <property type="term" value="P:intracellular signal transduction"/>
    <property type="evidence" value="ECO:0007669"/>
    <property type="project" value="InterPro"/>
</dbReference>
<name>A0A6N4DJK2_9GAMM</name>
<dbReference type="GO" id="GO:0004016">
    <property type="term" value="F:adenylate cyclase activity"/>
    <property type="evidence" value="ECO:0007669"/>
    <property type="project" value="UniProtKB-ARBA"/>
</dbReference>
<dbReference type="AlphaFoldDB" id="A0A6N4DJK2"/>
<dbReference type="Proteomes" id="UP000250928">
    <property type="component" value="Unassembled WGS sequence"/>
</dbReference>
<keyword evidence="2" id="KW-0812">Transmembrane</keyword>
<feature type="region of interest" description="Disordered" evidence="1">
    <location>
        <begin position="387"/>
        <end position="411"/>
    </location>
</feature>
<reference evidence="4 5" key="1">
    <citation type="submission" date="2018-01" db="EMBL/GenBank/DDBJ databases">
        <title>Novel co-symbiosis in the lucinid bivalve Phacoides pectinatus.</title>
        <authorList>
            <person name="Lim S.J."/>
            <person name="Davis B.G."/>
            <person name="Gill D.E."/>
            <person name="Engel A.S."/>
            <person name="Anderson L.C."/>
            <person name="Campbell B.J."/>
        </authorList>
    </citation>
    <scope>NUCLEOTIDE SEQUENCE [LARGE SCALE GENOMIC DNA]</scope>
    <source>
        <strain evidence="4">N3_P5</strain>
    </source>
</reference>
<dbReference type="Pfam" id="PF00211">
    <property type="entry name" value="Guanylate_cyc"/>
    <property type="match status" value="1"/>
</dbReference>
<keyword evidence="2" id="KW-0472">Membrane</keyword>
<dbReference type="InterPro" id="IPR050697">
    <property type="entry name" value="Adenylyl/Guanylyl_Cyclase_3/4"/>
</dbReference>
<keyword evidence="2" id="KW-1133">Transmembrane helix</keyword>
<dbReference type="SUPFAM" id="SSF55073">
    <property type="entry name" value="Nucleotide cyclase"/>
    <property type="match status" value="1"/>
</dbReference>
<organism evidence="4 5">
    <name type="scientific">Candidatus Sedimenticola endophacoides</name>
    <dbReference type="NCBI Taxonomy" id="2548426"/>
    <lineage>
        <taxon>Bacteria</taxon>
        <taxon>Pseudomonadati</taxon>
        <taxon>Pseudomonadota</taxon>
        <taxon>Gammaproteobacteria</taxon>
        <taxon>Chromatiales</taxon>
        <taxon>Sedimenticolaceae</taxon>
        <taxon>Sedimenticola</taxon>
    </lineage>
</organism>
<feature type="transmembrane region" description="Helical" evidence="2">
    <location>
        <begin position="149"/>
        <end position="169"/>
    </location>
</feature>
<dbReference type="PANTHER" id="PTHR43081">
    <property type="entry name" value="ADENYLATE CYCLASE, TERMINAL-DIFFERENTIATION SPECIFIC-RELATED"/>
    <property type="match status" value="1"/>
</dbReference>
<accession>A0A6N4DJK2</accession>
<comment type="caution">
    <text evidence="4">The sequence shown here is derived from an EMBL/GenBank/DDBJ whole genome shotgun (WGS) entry which is preliminary data.</text>
</comment>
<feature type="domain" description="Guanylate cyclase" evidence="3">
    <location>
        <begin position="214"/>
        <end position="333"/>
    </location>
</feature>
<feature type="compositionally biased region" description="Low complexity" evidence="1">
    <location>
        <begin position="394"/>
        <end position="405"/>
    </location>
</feature>
<dbReference type="InterPro" id="IPR029787">
    <property type="entry name" value="Nucleotide_cyclase"/>
</dbReference>
<evidence type="ECO:0000256" key="2">
    <source>
        <dbReference type="SAM" id="Phobius"/>
    </source>
</evidence>